<dbReference type="SFLD" id="SFLDS00003">
    <property type="entry name" value="Haloacid_Dehalogenase"/>
    <property type="match status" value="1"/>
</dbReference>
<evidence type="ECO:0000256" key="5">
    <source>
        <dbReference type="ARBA" id="ARBA00023277"/>
    </source>
</evidence>
<organism evidence="6 7">
    <name type="scientific">Salinactinospora qingdaonensis</name>
    <dbReference type="NCBI Taxonomy" id="702744"/>
    <lineage>
        <taxon>Bacteria</taxon>
        <taxon>Bacillati</taxon>
        <taxon>Actinomycetota</taxon>
        <taxon>Actinomycetes</taxon>
        <taxon>Streptosporangiales</taxon>
        <taxon>Nocardiopsidaceae</taxon>
        <taxon>Salinactinospora</taxon>
    </lineage>
</organism>
<dbReference type="PANTHER" id="PTHR46193">
    <property type="entry name" value="6-PHOSPHOGLUCONATE PHOSPHATASE"/>
    <property type="match status" value="1"/>
</dbReference>
<evidence type="ECO:0008006" key="8">
    <source>
        <dbReference type="Google" id="ProtNLM"/>
    </source>
</evidence>
<evidence type="ECO:0000256" key="1">
    <source>
        <dbReference type="ARBA" id="ARBA00001946"/>
    </source>
</evidence>
<dbReference type="Gene3D" id="1.10.150.240">
    <property type="entry name" value="Putative phosphatase, domain 2"/>
    <property type="match status" value="1"/>
</dbReference>
<dbReference type="InterPro" id="IPR023198">
    <property type="entry name" value="PGP-like_dom2"/>
</dbReference>
<evidence type="ECO:0000313" key="6">
    <source>
        <dbReference type="EMBL" id="GAA3747093.1"/>
    </source>
</evidence>
<protein>
    <recommendedName>
        <fullName evidence="8">Haloacid dehalogenase superfamily, subfamily IA, variant 3 with third motif having DD or ED/beta-phosphoglucomutase family hydrolase</fullName>
    </recommendedName>
</protein>
<keyword evidence="5" id="KW-0119">Carbohydrate metabolism</keyword>
<dbReference type="InterPro" id="IPR036412">
    <property type="entry name" value="HAD-like_sf"/>
</dbReference>
<accession>A0ABP7FU58</accession>
<comment type="similarity">
    <text evidence="2">Belongs to the HAD-like hydrolase superfamily. CbbY/CbbZ/Gph/YieH family.</text>
</comment>
<dbReference type="EMBL" id="BAABDD010000011">
    <property type="protein sequence ID" value="GAA3747093.1"/>
    <property type="molecule type" value="Genomic_DNA"/>
</dbReference>
<dbReference type="InterPro" id="IPR006439">
    <property type="entry name" value="HAD-SF_hydro_IA"/>
</dbReference>
<comment type="caution">
    <text evidence="6">The sequence shown here is derived from an EMBL/GenBank/DDBJ whole genome shotgun (WGS) entry which is preliminary data.</text>
</comment>
<evidence type="ECO:0000256" key="2">
    <source>
        <dbReference type="ARBA" id="ARBA00006171"/>
    </source>
</evidence>
<dbReference type="SUPFAM" id="SSF56784">
    <property type="entry name" value="HAD-like"/>
    <property type="match status" value="1"/>
</dbReference>
<dbReference type="Proteomes" id="UP001500908">
    <property type="component" value="Unassembled WGS sequence"/>
</dbReference>
<keyword evidence="3" id="KW-0479">Metal-binding</keyword>
<evidence type="ECO:0000313" key="7">
    <source>
        <dbReference type="Proteomes" id="UP001500908"/>
    </source>
</evidence>
<dbReference type="NCBIfam" id="TIGR01509">
    <property type="entry name" value="HAD-SF-IA-v3"/>
    <property type="match status" value="1"/>
</dbReference>
<dbReference type="InterPro" id="IPR051600">
    <property type="entry name" value="Beta-PGM-like"/>
</dbReference>
<comment type="cofactor">
    <cofactor evidence="1">
        <name>Mg(2+)</name>
        <dbReference type="ChEBI" id="CHEBI:18420"/>
    </cofactor>
</comment>
<dbReference type="Gene3D" id="3.40.50.1000">
    <property type="entry name" value="HAD superfamily/HAD-like"/>
    <property type="match status" value="1"/>
</dbReference>
<dbReference type="InterPro" id="IPR023214">
    <property type="entry name" value="HAD_sf"/>
</dbReference>
<sequence length="257" mass="27573">MDQTSETVISLKEISAAAFDMDGVVTDTASVHAAAWKRTFDDFLLSHTRATGEPFVPFDLRDDYLAFVDGRSRLDGVRTFLSSRGIVLPEEEHPSADPAALTVAALGDRKERYFLDYLRTYGATAYPSTLVLLRTLRKEGIHTAIVSASRNCAAVVKAAGAAELFDVRVDGRDAARLRLPGKPHPALFAEATRRMGATPARTAVFEDSLAGVESGARGGFGLVVGVDRSGQRTELFAHGAGLVVSDLAELTVARRHG</sequence>
<dbReference type="RefSeq" id="WP_344971804.1">
    <property type="nucleotide sequence ID" value="NZ_BAABDD010000011.1"/>
</dbReference>
<evidence type="ECO:0000256" key="3">
    <source>
        <dbReference type="ARBA" id="ARBA00022723"/>
    </source>
</evidence>
<dbReference type="PANTHER" id="PTHR46193:SF18">
    <property type="entry name" value="HEXITOL PHOSPHATASE B"/>
    <property type="match status" value="1"/>
</dbReference>
<gene>
    <name evidence="6" type="ORF">GCM10022402_28190</name>
</gene>
<keyword evidence="4" id="KW-0460">Magnesium</keyword>
<reference evidence="7" key="1">
    <citation type="journal article" date="2019" name="Int. J. Syst. Evol. Microbiol.">
        <title>The Global Catalogue of Microorganisms (GCM) 10K type strain sequencing project: providing services to taxonomists for standard genome sequencing and annotation.</title>
        <authorList>
            <consortium name="The Broad Institute Genomics Platform"/>
            <consortium name="The Broad Institute Genome Sequencing Center for Infectious Disease"/>
            <person name="Wu L."/>
            <person name="Ma J."/>
        </authorList>
    </citation>
    <scope>NUCLEOTIDE SEQUENCE [LARGE SCALE GENOMIC DNA]</scope>
    <source>
        <strain evidence="7">JCM 17137</strain>
    </source>
</reference>
<dbReference type="SFLD" id="SFLDG01129">
    <property type="entry name" value="C1.5:_HAD__Beta-PGM__Phosphata"/>
    <property type="match status" value="1"/>
</dbReference>
<keyword evidence="7" id="KW-1185">Reference proteome</keyword>
<name>A0ABP7FU58_9ACTN</name>
<evidence type="ECO:0000256" key="4">
    <source>
        <dbReference type="ARBA" id="ARBA00022842"/>
    </source>
</evidence>
<proteinExistence type="inferred from homology"/>
<dbReference type="Pfam" id="PF00702">
    <property type="entry name" value="Hydrolase"/>
    <property type="match status" value="1"/>
</dbReference>